<dbReference type="EMBL" id="JANPWB010000012">
    <property type="protein sequence ID" value="KAJ1113332.1"/>
    <property type="molecule type" value="Genomic_DNA"/>
</dbReference>
<organism evidence="1 2">
    <name type="scientific">Pleurodeles waltl</name>
    <name type="common">Iberian ribbed newt</name>
    <dbReference type="NCBI Taxonomy" id="8319"/>
    <lineage>
        <taxon>Eukaryota</taxon>
        <taxon>Metazoa</taxon>
        <taxon>Chordata</taxon>
        <taxon>Craniata</taxon>
        <taxon>Vertebrata</taxon>
        <taxon>Euteleostomi</taxon>
        <taxon>Amphibia</taxon>
        <taxon>Batrachia</taxon>
        <taxon>Caudata</taxon>
        <taxon>Salamandroidea</taxon>
        <taxon>Salamandridae</taxon>
        <taxon>Pleurodelinae</taxon>
        <taxon>Pleurodeles</taxon>
    </lineage>
</organism>
<sequence length="254" mass="26364">MGTLITGNAPLPIATSVLVPTAAQLPVPFALGDQMGRCPGEQLPPGYYSGITGSSVCRAGHDHSMMLCPATTRIVATGGPVCTAPGALRLVCCSSPAYLIGDMWRGGRPNSLPLAPVAASSSPAQATGLRAVPQLRPQCPFRPAGSLRQPPGPRLWVPASTQVRPSGMSNVRPSRAFLSALLALGQRQPVVCFFGVSDQTRFVCLLPTTPWTCQVKILGPDGVHNAGYLSGWSRAISSSVCHVSQPSLAAFPAS</sequence>
<comment type="caution">
    <text evidence="1">The sequence shown here is derived from an EMBL/GenBank/DDBJ whole genome shotgun (WGS) entry which is preliminary data.</text>
</comment>
<reference evidence="1" key="1">
    <citation type="journal article" date="2022" name="bioRxiv">
        <title>Sequencing and chromosome-scale assembly of the giantPleurodeles waltlgenome.</title>
        <authorList>
            <person name="Brown T."/>
            <person name="Elewa A."/>
            <person name="Iarovenko S."/>
            <person name="Subramanian E."/>
            <person name="Araus A.J."/>
            <person name="Petzold A."/>
            <person name="Susuki M."/>
            <person name="Suzuki K.-i.T."/>
            <person name="Hayashi T."/>
            <person name="Toyoda A."/>
            <person name="Oliveira C."/>
            <person name="Osipova E."/>
            <person name="Leigh N.D."/>
            <person name="Simon A."/>
            <person name="Yun M.H."/>
        </authorList>
    </citation>
    <scope>NUCLEOTIDE SEQUENCE</scope>
    <source>
        <strain evidence="1">20211129_DDA</strain>
        <tissue evidence="1">Liver</tissue>
    </source>
</reference>
<proteinExistence type="predicted"/>
<protein>
    <submittedName>
        <fullName evidence="1">Uncharacterized protein</fullName>
    </submittedName>
</protein>
<name>A0AAV7NDT0_PLEWA</name>
<evidence type="ECO:0000313" key="2">
    <source>
        <dbReference type="Proteomes" id="UP001066276"/>
    </source>
</evidence>
<evidence type="ECO:0000313" key="1">
    <source>
        <dbReference type="EMBL" id="KAJ1113332.1"/>
    </source>
</evidence>
<keyword evidence="2" id="KW-1185">Reference proteome</keyword>
<accession>A0AAV7NDT0</accession>
<dbReference type="AlphaFoldDB" id="A0AAV7NDT0"/>
<gene>
    <name evidence="1" type="ORF">NDU88_001578</name>
</gene>
<dbReference type="Proteomes" id="UP001066276">
    <property type="component" value="Chromosome 8"/>
</dbReference>